<organism evidence="2 3">
    <name type="scientific">Rhizopus delemar</name>
    <dbReference type="NCBI Taxonomy" id="936053"/>
    <lineage>
        <taxon>Eukaryota</taxon>
        <taxon>Fungi</taxon>
        <taxon>Fungi incertae sedis</taxon>
        <taxon>Mucoromycota</taxon>
        <taxon>Mucoromycotina</taxon>
        <taxon>Mucoromycetes</taxon>
        <taxon>Mucorales</taxon>
        <taxon>Mucorineae</taxon>
        <taxon>Rhizopodaceae</taxon>
        <taxon>Rhizopus</taxon>
    </lineage>
</organism>
<feature type="compositionally biased region" description="Basic residues" evidence="1">
    <location>
        <begin position="41"/>
        <end position="60"/>
    </location>
</feature>
<protein>
    <submittedName>
        <fullName evidence="2">Uncharacterized protein</fullName>
    </submittedName>
</protein>
<dbReference type="AlphaFoldDB" id="A0A9P7BZP8"/>
<accession>A0A9P7BZP8</accession>
<comment type="caution">
    <text evidence="2">The sequence shown here is derived from an EMBL/GenBank/DDBJ whole genome shotgun (WGS) entry which is preliminary data.</text>
</comment>
<sequence>MNHAAHRQAAVNRTTLQGASPNAHIAPSAGRRSRVPAGHARTWHRAGRPRARGTQCRRHAGALPCGG</sequence>
<feature type="compositionally biased region" description="Polar residues" evidence="1">
    <location>
        <begin position="11"/>
        <end position="20"/>
    </location>
</feature>
<evidence type="ECO:0000313" key="3">
    <source>
        <dbReference type="Proteomes" id="UP000740926"/>
    </source>
</evidence>
<gene>
    <name evidence="2" type="ORF">G6F50_018203</name>
</gene>
<dbReference type="Proteomes" id="UP000740926">
    <property type="component" value="Unassembled WGS sequence"/>
</dbReference>
<evidence type="ECO:0000313" key="2">
    <source>
        <dbReference type="EMBL" id="KAG1529045.1"/>
    </source>
</evidence>
<name>A0A9P7BZP8_9FUNG</name>
<evidence type="ECO:0000256" key="1">
    <source>
        <dbReference type="SAM" id="MobiDB-lite"/>
    </source>
</evidence>
<reference evidence="2 3" key="1">
    <citation type="journal article" date="2020" name="Microb. Genom.">
        <title>Genetic diversity of clinical and environmental Mucorales isolates obtained from an investigation of mucormycosis cases among solid organ transplant recipients.</title>
        <authorList>
            <person name="Nguyen M.H."/>
            <person name="Kaul D."/>
            <person name="Muto C."/>
            <person name="Cheng S.J."/>
            <person name="Richter R.A."/>
            <person name="Bruno V.M."/>
            <person name="Liu G."/>
            <person name="Beyhan S."/>
            <person name="Sundermann A.J."/>
            <person name="Mounaud S."/>
            <person name="Pasculle A.W."/>
            <person name="Nierman W.C."/>
            <person name="Driscoll E."/>
            <person name="Cumbie R."/>
            <person name="Clancy C.J."/>
            <person name="Dupont C.L."/>
        </authorList>
    </citation>
    <scope>NUCLEOTIDE SEQUENCE [LARGE SCALE GENOMIC DNA]</scope>
    <source>
        <strain evidence="2 3">GL24</strain>
    </source>
</reference>
<keyword evidence="3" id="KW-1185">Reference proteome</keyword>
<dbReference type="EMBL" id="JAANIU010016267">
    <property type="protein sequence ID" value="KAG1529045.1"/>
    <property type="molecule type" value="Genomic_DNA"/>
</dbReference>
<proteinExistence type="predicted"/>
<feature type="region of interest" description="Disordered" evidence="1">
    <location>
        <begin position="1"/>
        <end position="67"/>
    </location>
</feature>